<sequence>MGYFGSQYDKGCIPIIHIQGVVIPFPTPPPRDPNIIPFPRQVYKMRKKVAPKRKSETMRANQIRKEKEAKNAFNKKSEGKEKQ</sequence>
<accession>A0ABU6V5Q1</accession>
<keyword evidence="3" id="KW-1185">Reference proteome</keyword>
<feature type="compositionally biased region" description="Basic and acidic residues" evidence="1">
    <location>
        <begin position="53"/>
        <end position="83"/>
    </location>
</feature>
<feature type="region of interest" description="Disordered" evidence="1">
    <location>
        <begin position="47"/>
        <end position="83"/>
    </location>
</feature>
<evidence type="ECO:0000256" key="1">
    <source>
        <dbReference type="SAM" id="MobiDB-lite"/>
    </source>
</evidence>
<reference evidence="2 3" key="1">
    <citation type="journal article" date="2023" name="Plants (Basel)">
        <title>Bridging the Gap: Combining Genomics and Transcriptomics Approaches to Understand Stylosanthes scabra, an Orphan Legume from the Brazilian Caatinga.</title>
        <authorList>
            <person name="Ferreira-Neto J.R.C."/>
            <person name="da Silva M.D."/>
            <person name="Binneck E."/>
            <person name="de Melo N.F."/>
            <person name="da Silva R.H."/>
            <person name="de Melo A.L.T.M."/>
            <person name="Pandolfi V."/>
            <person name="Bustamante F.O."/>
            <person name="Brasileiro-Vidal A.C."/>
            <person name="Benko-Iseppon A.M."/>
        </authorList>
    </citation>
    <scope>NUCLEOTIDE SEQUENCE [LARGE SCALE GENOMIC DNA]</scope>
    <source>
        <tissue evidence="2">Leaves</tissue>
    </source>
</reference>
<dbReference type="Proteomes" id="UP001341840">
    <property type="component" value="Unassembled WGS sequence"/>
</dbReference>
<protein>
    <submittedName>
        <fullName evidence="2">Uncharacterized protein</fullName>
    </submittedName>
</protein>
<gene>
    <name evidence="2" type="ORF">PIB30_016895</name>
</gene>
<organism evidence="2 3">
    <name type="scientific">Stylosanthes scabra</name>
    <dbReference type="NCBI Taxonomy" id="79078"/>
    <lineage>
        <taxon>Eukaryota</taxon>
        <taxon>Viridiplantae</taxon>
        <taxon>Streptophyta</taxon>
        <taxon>Embryophyta</taxon>
        <taxon>Tracheophyta</taxon>
        <taxon>Spermatophyta</taxon>
        <taxon>Magnoliopsida</taxon>
        <taxon>eudicotyledons</taxon>
        <taxon>Gunneridae</taxon>
        <taxon>Pentapetalae</taxon>
        <taxon>rosids</taxon>
        <taxon>fabids</taxon>
        <taxon>Fabales</taxon>
        <taxon>Fabaceae</taxon>
        <taxon>Papilionoideae</taxon>
        <taxon>50 kb inversion clade</taxon>
        <taxon>dalbergioids sensu lato</taxon>
        <taxon>Dalbergieae</taxon>
        <taxon>Pterocarpus clade</taxon>
        <taxon>Stylosanthes</taxon>
    </lineage>
</organism>
<name>A0ABU6V5Q1_9FABA</name>
<evidence type="ECO:0000313" key="3">
    <source>
        <dbReference type="Proteomes" id="UP001341840"/>
    </source>
</evidence>
<evidence type="ECO:0000313" key="2">
    <source>
        <dbReference type="EMBL" id="MED6168975.1"/>
    </source>
</evidence>
<comment type="caution">
    <text evidence="2">The sequence shown here is derived from an EMBL/GenBank/DDBJ whole genome shotgun (WGS) entry which is preliminary data.</text>
</comment>
<dbReference type="EMBL" id="JASCZI010151083">
    <property type="protein sequence ID" value="MED6168975.1"/>
    <property type="molecule type" value="Genomic_DNA"/>
</dbReference>
<proteinExistence type="predicted"/>